<dbReference type="EMBL" id="FTOE01000001">
    <property type="protein sequence ID" value="SIS47724.1"/>
    <property type="molecule type" value="Genomic_DNA"/>
</dbReference>
<dbReference type="InterPro" id="IPR043968">
    <property type="entry name" value="SGNH"/>
</dbReference>
<dbReference type="RefSeq" id="WP_054343153.1">
    <property type="nucleotide sequence ID" value="NZ_FTOE01000001.1"/>
</dbReference>
<evidence type="ECO:0000259" key="2">
    <source>
        <dbReference type="Pfam" id="PF01757"/>
    </source>
</evidence>
<feature type="transmembrane region" description="Helical" evidence="1">
    <location>
        <begin position="230"/>
        <end position="250"/>
    </location>
</feature>
<feature type="transmembrane region" description="Helical" evidence="1">
    <location>
        <begin position="197"/>
        <end position="218"/>
    </location>
</feature>
<evidence type="ECO:0000256" key="1">
    <source>
        <dbReference type="SAM" id="Phobius"/>
    </source>
</evidence>
<keyword evidence="5" id="KW-1185">Reference proteome</keyword>
<reference evidence="5" key="1">
    <citation type="submission" date="2017-01" db="EMBL/GenBank/DDBJ databases">
        <authorList>
            <person name="Varghese N."/>
            <person name="Submissions S."/>
        </authorList>
    </citation>
    <scope>NUCLEOTIDE SEQUENCE [LARGE SCALE GENOMIC DNA]</scope>
    <source>
        <strain evidence="5">DSM 22306</strain>
    </source>
</reference>
<dbReference type="Pfam" id="PF01757">
    <property type="entry name" value="Acyl_transf_3"/>
    <property type="match status" value="1"/>
</dbReference>
<feature type="transmembrane region" description="Helical" evidence="1">
    <location>
        <begin position="7"/>
        <end position="25"/>
    </location>
</feature>
<dbReference type="AlphaFoldDB" id="A0A1N7JEN8"/>
<sequence>MRRDIQLLRGIAVLFVVIYHAGFGITPHGYLGVDVFFVVSGFLITTIILKDLESDTFSFAGFYLRRAKRLLPALYCTLAFTSLLAYGFLTGGQWHDYIEQFVGAVSFSANMVLPTQSGYFAGSAEGKPLLHIWSLSLEEQYYFFLPLFLFLLPRKWQLSGLLLLLAGSLAWCISWTLEPAKAPPFLWRFGEASVAEWAFYLFPTRAWELLAGSVCAWFMLKNADINVNPALKWLALLTIIVASCITVDSIHPRGGAMLVVLATSVIILGQDNWLPKWSVINCIERLGDWSYSVYLVHWPLFAFAYLGYLAQVPLSVKIVLVMVSLLLGYAQYRFVETPFRYGWKSQSKSTWGWFAAATMAVFLIPAPAVFSNSDTSTTQLINFEAVRRTNNGLSEDCERYLSDIEIKPECVRGANPKLAIWGDSYAMHLVPGIAQKSDLIQLTKSVCGPFLDLAPIYGRYTKDWAQKCQQHNQQAFQSIVESKVITHVILSSSFVQYFKWTDGYFLMGDAVVKMDAAVAIESLAVTIDKLTEAGKKVILISPPPRSGHNLGDCNERKYKGVVVLRSSCDISMAEYQASDAEVIKSLLTLEQRTDVKIAWLSDLLCAEDTCKSKLDETYIYIDGGHLTISGSEKILRDFDWDK</sequence>
<feature type="domain" description="Acyltransferase 3" evidence="2">
    <location>
        <begin position="4"/>
        <end position="327"/>
    </location>
</feature>
<feature type="transmembrane region" description="Helical" evidence="1">
    <location>
        <begin position="31"/>
        <end position="49"/>
    </location>
</feature>
<keyword evidence="1" id="KW-0812">Transmembrane</keyword>
<feature type="transmembrane region" description="Helical" evidence="1">
    <location>
        <begin position="130"/>
        <end position="151"/>
    </location>
</feature>
<dbReference type="GO" id="GO:0009103">
    <property type="term" value="P:lipopolysaccharide biosynthetic process"/>
    <property type="evidence" value="ECO:0007669"/>
    <property type="project" value="TreeGrafter"/>
</dbReference>
<evidence type="ECO:0000313" key="4">
    <source>
        <dbReference type="EMBL" id="SIS47724.1"/>
    </source>
</evidence>
<feature type="transmembrane region" description="Helical" evidence="1">
    <location>
        <begin position="158"/>
        <end position="177"/>
    </location>
</feature>
<keyword evidence="4" id="KW-0378">Hydrolase</keyword>
<keyword evidence="1" id="KW-0472">Membrane</keyword>
<dbReference type="STRING" id="619304.SAMN05421760_1011030"/>
<evidence type="ECO:0000259" key="3">
    <source>
        <dbReference type="Pfam" id="PF19040"/>
    </source>
</evidence>
<keyword evidence="4" id="KW-0012">Acyltransferase</keyword>
<name>A0A1N7JEN8_9GAMM</name>
<gene>
    <name evidence="4" type="ORF">SAMN05421760_1011030</name>
</gene>
<dbReference type="Proteomes" id="UP000185999">
    <property type="component" value="Unassembled WGS sequence"/>
</dbReference>
<feature type="transmembrane region" description="Helical" evidence="1">
    <location>
        <begin position="70"/>
        <end position="89"/>
    </location>
</feature>
<dbReference type="GO" id="GO:0016787">
    <property type="term" value="F:hydrolase activity"/>
    <property type="evidence" value="ECO:0007669"/>
    <property type="project" value="UniProtKB-KW"/>
</dbReference>
<feature type="transmembrane region" description="Helical" evidence="1">
    <location>
        <begin position="351"/>
        <end position="370"/>
    </location>
</feature>
<feature type="transmembrane region" description="Helical" evidence="1">
    <location>
        <begin position="312"/>
        <end position="330"/>
    </location>
</feature>
<dbReference type="InterPro" id="IPR050879">
    <property type="entry name" value="Acyltransferase_3"/>
</dbReference>
<accession>A0A1N7JEN8</accession>
<dbReference type="OrthoDB" id="9767863at2"/>
<organism evidence="4 5">
    <name type="scientific">Neptunomonas antarctica</name>
    <dbReference type="NCBI Taxonomy" id="619304"/>
    <lineage>
        <taxon>Bacteria</taxon>
        <taxon>Pseudomonadati</taxon>
        <taxon>Pseudomonadota</taxon>
        <taxon>Gammaproteobacteria</taxon>
        <taxon>Oceanospirillales</taxon>
        <taxon>Oceanospirillaceae</taxon>
        <taxon>Neptunomonas</taxon>
    </lineage>
</organism>
<keyword evidence="4" id="KW-0808">Transferase</keyword>
<dbReference type="GO" id="GO:0016747">
    <property type="term" value="F:acyltransferase activity, transferring groups other than amino-acyl groups"/>
    <property type="evidence" value="ECO:0007669"/>
    <property type="project" value="InterPro"/>
</dbReference>
<dbReference type="InterPro" id="IPR002656">
    <property type="entry name" value="Acyl_transf_3_dom"/>
</dbReference>
<dbReference type="PANTHER" id="PTHR23028:SF53">
    <property type="entry name" value="ACYL_TRANSF_3 DOMAIN-CONTAINING PROTEIN"/>
    <property type="match status" value="1"/>
</dbReference>
<protein>
    <submittedName>
        <fullName evidence="4">Peptidoglycan/LPS O-acetylase OafA/YrhL, contains acyltransferase and SGNH-hydrolase domains</fullName>
    </submittedName>
</protein>
<proteinExistence type="predicted"/>
<dbReference type="GO" id="GO:0016020">
    <property type="term" value="C:membrane"/>
    <property type="evidence" value="ECO:0007669"/>
    <property type="project" value="TreeGrafter"/>
</dbReference>
<dbReference type="PANTHER" id="PTHR23028">
    <property type="entry name" value="ACETYLTRANSFERASE"/>
    <property type="match status" value="1"/>
</dbReference>
<feature type="domain" description="SGNH" evidence="3">
    <location>
        <begin position="406"/>
        <end position="638"/>
    </location>
</feature>
<evidence type="ECO:0000313" key="5">
    <source>
        <dbReference type="Proteomes" id="UP000185999"/>
    </source>
</evidence>
<dbReference type="Pfam" id="PF19040">
    <property type="entry name" value="SGNH"/>
    <property type="match status" value="1"/>
</dbReference>
<keyword evidence="1" id="KW-1133">Transmembrane helix</keyword>